<evidence type="ECO:0000256" key="1">
    <source>
        <dbReference type="ARBA" id="ARBA00007637"/>
    </source>
</evidence>
<proteinExistence type="inferred from homology"/>
<evidence type="ECO:0000313" key="3">
    <source>
        <dbReference type="EMBL" id="THF79317.1"/>
    </source>
</evidence>
<evidence type="ECO:0000259" key="2">
    <source>
        <dbReference type="Pfam" id="PF01370"/>
    </source>
</evidence>
<feature type="domain" description="NAD-dependent epimerase/dehydratase" evidence="2">
    <location>
        <begin position="3"/>
        <end position="228"/>
    </location>
</feature>
<organism evidence="3 4">
    <name type="scientific">Metabacillus sediminilitoris</name>
    <dbReference type="NCBI Taxonomy" id="2567941"/>
    <lineage>
        <taxon>Bacteria</taxon>
        <taxon>Bacillati</taxon>
        <taxon>Bacillota</taxon>
        <taxon>Bacilli</taxon>
        <taxon>Bacillales</taxon>
        <taxon>Bacillaceae</taxon>
        <taxon>Metabacillus</taxon>
    </lineage>
</organism>
<evidence type="ECO:0000313" key="4">
    <source>
        <dbReference type="Proteomes" id="UP000310334"/>
    </source>
</evidence>
<dbReference type="SUPFAM" id="SSF51735">
    <property type="entry name" value="NAD(P)-binding Rossmann-fold domains"/>
    <property type="match status" value="1"/>
</dbReference>
<dbReference type="OrthoDB" id="9811743at2"/>
<dbReference type="RefSeq" id="WP_136354629.1">
    <property type="nucleotide sequence ID" value="NZ_CP046266.1"/>
</dbReference>
<sequence>MNVLVTGATGFLGQKLAYRLVSLGFNVTGIGRNWEIGKQLTEKGITFEAAALENQERIIELCRNQDYVFHSGALSSPWGKYKEFYSANVIGTKNVIEGCKKWKVKRLIHVSTPSLYFYYDERRDVKETDPLPEKFVNHYAETKYLAELEVDKAFQEGLPTITIRPRAIFGPGDNAILPRLIRVCEKGVFPKIGNGEVEIDLTYVENVVDALLLCLSSEESTLGTKYNITNGVRVNLYDMINDVMGQLNKTTKFRNISTKKAFFIARLLECTSTICLGGKEPLLTRYTVSVLSQSQTLSIEKARRELGYRPALSIEDGTKEFVEWWKMHAN</sequence>
<dbReference type="PANTHER" id="PTHR43000">
    <property type="entry name" value="DTDP-D-GLUCOSE 4,6-DEHYDRATASE-RELATED"/>
    <property type="match status" value="1"/>
</dbReference>
<comment type="caution">
    <text evidence="3">The sequence shown here is derived from an EMBL/GenBank/DDBJ whole genome shotgun (WGS) entry which is preliminary data.</text>
</comment>
<dbReference type="Gene3D" id="3.40.50.720">
    <property type="entry name" value="NAD(P)-binding Rossmann-like Domain"/>
    <property type="match status" value="1"/>
</dbReference>
<accession>A0A4S4BW12</accession>
<dbReference type="AlphaFoldDB" id="A0A4S4BW12"/>
<dbReference type="EMBL" id="SSNT01000009">
    <property type="protein sequence ID" value="THF79317.1"/>
    <property type="molecule type" value="Genomic_DNA"/>
</dbReference>
<name>A0A4S4BW12_9BACI</name>
<dbReference type="Pfam" id="PF01370">
    <property type="entry name" value="Epimerase"/>
    <property type="match status" value="1"/>
</dbReference>
<dbReference type="Proteomes" id="UP000310334">
    <property type="component" value="Unassembled WGS sequence"/>
</dbReference>
<gene>
    <name evidence="3" type="ORF">E6W99_13290</name>
</gene>
<dbReference type="InterPro" id="IPR001509">
    <property type="entry name" value="Epimerase_deHydtase"/>
</dbReference>
<reference evidence="3 4" key="1">
    <citation type="submission" date="2019-04" db="EMBL/GenBank/DDBJ databases">
        <title>Bacillus sediminilitoris sp. nov., isolated from a tidal flat sediment on the East China Sea.</title>
        <authorList>
            <person name="Wei Y."/>
            <person name="Mao H."/>
            <person name="Fang J."/>
        </authorList>
    </citation>
    <scope>NUCLEOTIDE SEQUENCE [LARGE SCALE GENOMIC DNA]</scope>
    <source>
        <strain evidence="3 4">DSL-17</strain>
    </source>
</reference>
<keyword evidence="4" id="KW-1185">Reference proteome</keyword>
<protein>
    <submittedName>
        <fullName evidence="3">NAD-dependent epimerase/dehydratase family protein</fullName>
    </submittedName>
</protein>
<dbReference type="InterPro" id="IPR036291">
    <property type="entry name" value="NAD(P)-bd_dom_sf"/>
</dbReference>
<comment type="similarity">
    <text evidence="1">Belongs to the NAD(P)-dependent epimerase/dehydratase family.</text>
</comment>